<reference evidence="1" key="1">
    <citation type="submission" date="2023-03" db="EMBL/GenBank/DDBJ databases">
        <authorList>
            <person name="Shen W."/>
            <person name="Cai J."/>
        </authorList>
    </citation>
    <scope>NUCLEOTIDE SEQUENCE</scope>
    <source>
        <strain evidence="1">B646-2</strain>
    </source>
</reference>
<name>A0AAW8T1L9_9ENTE</name>
<dbReference type="EMBL" id="JARPXM010000028">
    <property type="protein sequence ID" value="MDT2540126.1"/>
    <property type="molecule type" value="Genomic_DNA"/>
</dbReference>
<dbReference type="AlphaFoldDB" id="A0AAW8T1L9"/>
<evidence type="ECO:0000313" key="1">
    <source>
        <dbReference type="EMBL" id="MDT2540126.1"/>
    </source>
</evidence>
<accession>A0AAW8T1L9</accession>
<organism evidence="1 2">
    <name type="scientific">Enterococcus raffinosus</name>
    <dbReference type="NCBI Taxonomy" id="71452"/>
    <lineage>
        <taxon>Bacteria</taxon>
        <taxon>Bacillati</taxon>
        <taxon>Bacillota</taxon>
        <taxon>Bacilli</taxon>
        <taxon>Lactobacillales</taxon>
        <taxon>Enterococcaceae</taxon>
        <taxon>Enterococcus</taxon>
    </lineage>
</organism>
<sequence>MDDSLKKKIIESLKKQLPEANEERLKIVLELILLEIESYNTCGNEISWEKLQGAITEVLYQSMKNELENVISSVRRGDTTISYASKSGEIKGLLAGYDDLIKRIIGCGGLEFF</sequence>
<evidence type="ECO:0000313" key="2">
    <source>
        <dbReference type="Proteomes" id="UP001249240"/>
    </source>
</evidence>
<gene>
    <name evidence="1" type="ORF">P7D78_18645</name>
</gene>
<dbReference type="RefSeq" id="WP_028020830.1">
    <property type="nucleotide sequence ID" value="NZ_CABLCA010000088.1"/>
</dbReference>
<dbReference type="Proteomes" id="UP001249240">
    <property type="component" value="Unassembled WGS sequence"/>
</dbReference>
<protein>
    <submittedName>
        <fullName evidence="1">Uncharacterized protein</fullName>
    </submittedName>
</protein>
<proteinExistence type="predicted"/>
<comment type="caution">
    <text evidence="1">The sequence shown here is derived from an EMBL/GenBank/DDBJ whole genome shotgun (WGS) entry which is preliminary data.</text>
</comment>